<dbReference type="EMBL" id="BK015410">
    <property type="protein sequence ID" value="DAE05419.1"/>
    <property type="molecule type" value="Genomic_DNA"/>
</dbReference>
<name>A0A8S5PG48_9CAUD</name>
<proteinExistence type="predicted"/>
<organism evidence="1">
    <name type="scientific">Siphoviridae sp. ctMkg9</name>
    <dbReference type="NCBI Taxonomy" id="2825463"/>
    <lineage>
        <taxon>Viruses</taxon>
        <taxon>Duplodnaviria</taxon>
        <taxon>Heunggongvirae</taxon>
        <taxon>Uroviricota</taxon>
        <taxon>Caudoviricetes</taxon>
    </lineage>
</organism>
<reference evidence="1" key="1">
    <citation type="journal article" date="2021" name="Proc. Natl. Acad. Sci. U.S.A.">
        <title>A Catalog of Tens of Thousands of Viruses from Human Metagenomes Reveals Hidden Associations with Chronic Diseases.</title>
        <authorList>
            <person name="Tisza M.J."/>
            <person name="Buck C.B."/>
        </authorList>
    </citation>
    <scope>NUCLEOTIDE SEQUENCE</scope>
    <source>
        <strain evidence="1">CtMkg9</strain>
    </source>
</reference>
<accession>A0A8S5PG48</accession>
<evidence type="ECO:0000313" key="1">
    <source>
        <dbReference type="EMBL" id="DAE05419.1"/>
    </source>
</evidence>
<protein>
    <submittedName>
        <fullName evidence="1">Uncharacterized protein</fullName>
    </submittedName>
</protein>
<sequence length="105" mass="12772">MEEYEEYFRYLKNLVHNLNKEQYKQLEEFLGDMAENIDGSTTLKEIEKYIKRYKAKNKILFITFKTKNKNKLAHICKYIIELEWNNEWALAVANQHTPTIFGWFD</sequence>